<gene>
    <name evidence="2" type="ORF">NDU88_002253</name>
</gene>
<dbReference type="EMBL" id="JANPWB010000015">
    <property type="protein sequence ID" value="KAJ1089100.1"/>
    <property type="molecule type" value="Genomic_DNA"/>
</dbReference>
<keyword evidence="3" id="KW-1185">Reference proteome</keyword>
<proteinExistence type="predicted"/>
<dbReference type="Proteomes" id="UP001066276">
    <property type="component" value="Chromosome 11"/>
</dbReference>
<name>A0AAV7LC01_PLEWA</name>
<evidence type="ECO:0000313" key="2">
    <source>
        <dbReference type="EMBL" id="KAJ1089100.1"/>
    </source>
</evidence>
<dbReference type="AlphaFoldDB" id="A0AAV7LC01"/>
<organism evidence="2 3">
    <name type="scientific">Pleurodeles waltl</name>
    <name type="common">Iberian ribbed newt</name>
    <dbReference type="NCBI Taxonomy" id="8319"/>
    <lineage>
        <taxon>Eukaryota</taxon>
        <taxon>Metazoa</taxon>
        <taxon>Chordata</taxon>
        <taxon>Craniata</taxon>
        <taxon>Vertebrata</taxon>
        <taxon>Euteleostomi</taxon>
        <taxon>Amphibia</taxon>
        <taxon>Batrachia</taxon>
        <taxon>Caudata</taxon>
        <taxon>Salamandroidea</taxon>
        <taxon>Salamandridae</taxon>
        <taxon>Pleurodelinae</taxon>
        <taxon>Pleurodeles</taxon>
    </lineage>
</organism>
<reference evidence="2" key="1">
    <citation type="journal article" date="2022" name="bioRxiv">
        <title>Sequencing and chromosome-scale assembly of the giantPleurodeles waltlgenome.</title>
        <authorList>
            <person name="Brown T."/>
            <person name="Elewa A."/>
            <person name="Iarovenko S."/>
            <person name="Subramanian E."/>
            <person name="Araus A.J."/>
            <person name="Petzold A."/>
            <person name="Susuki M."/>
            <person name="Suzuki K.-i.T."/>
            <person name="Hayashi T."/>
            <person name="Toyoda A."/>
            <person name="Oliveira C."/>
            <person name="Osipova E."/>
            <person name="Leigh N.D."/>
            <person name="Simon A."/>
            <person name="Yun M.H."/>
        </authorList>
    </citation>
    <scope>NUCLEOTIDE SEQUENCE</scope>
    <source>
        <strain evidence="2">20211129_DDA</strain>
        <tissue evidence="2">Liver</tissue>
    </source>
</reference>
<sequence>MLLPVPPEKRLIDPSKGVQAVSSLCTAVVSRLDFPRSVRGVLTFFGAIRSQQHRAVPPERAQQPNSNKQGGDHPNASRAAPTRVKRYTAPPATHIAVHCPSDHRAMHCLESTAAALKLLIIMPRGVHGRTARAAVAAISKRVGWKAGPNQPVLPAAIVDPPKTKGLLYF</sequence>
<evidence type="ECO:0000313" key="3">
    <source>
        <dbReference type="Proteomes" id="UP001066276"/>
    </source>
</evidence>
<feature type="region of interest" description="Disordered" evidence="1">
    <location>
        <begin position="52"/>
        <end position="78"/>
    </location>
</feature>
<comment type="caution">
    <text evidence="2">The sequence shown here is derived from an EMBL/GenBank/DDBJ whole genome shotgun (WGS) entry which is preliminary data.</text>
</comment>
<accession>A0AAV7LC01</accession>
<protein>
    <submittedName>
        <fullName evidence="2">Uncharacterized protein</fullName>
    </submittedName>
</protein>
<evidence type="ECO:0000256" key="1">
    <source>
        <dbReference type="SAM" id="MobiDB-lite"/>
    </source>
</evidence>